<dbReference type="PANTHER" id="PTHR33620">
    <property type="entry name" value="UREASE ACCESSORY PROTEIN F"/>
    <property type="match status" value="1"/>
</dbReference>
<dbReference type="GO" id="GO:0005737">
    <property type="term" value="C:cytoplasm"/>
    <property type="evidence" value="ECO:0007669"/>
    <property type="project" value="UniProtKB-SubCell"/>
</dbReference>
<dbReference type="Pfam" id="PF01730">
    <property type="entry name" value="UreF"/>
    <property type="match status" value="1"/>
</dbReference>
<sequence>MMIDEITRLMRLLEFSDSAFPVGTFSFSNGLETAAFEGIVYDAQTLEQYTRTALRQTIYSDAIAALIAFRAAAGGNYKTILEADRQIILCKMNAEARLMLIRMGKKMAEICTQITDSPWMSRWLEDIRAERTPGTYPVAQAIYFQQNGSTEKDLFVAIEYGAINMILNAALRCVKVSHYETQAILYRLCTEAAENYKIVRELNFEDMQAFAPEMDVIASLHEKGKMRMFMN</sequence>
<evidence type="ECO:0000313" key="4">
    <source>
        <dbReference type="EMBL" id="ADY32292.1"/>
    </source>
</evidence>
<accession>F9ZBI4</accession>
<comment type="function">
    <text evidence="3">Required for maturation of urease via the functional incorporation of the urease nickel metallocenter.</text>
</comment>
<dbReference type="PIRSF" id="PIRSF009467">
    <property type="entry name" value="Ureas_acces_UreF"/>
    <property type="match status" value="1"/>
</dbReference>
<name>F9ZBI4_ODOSD</name>
<dbReference type="RefSeq" id="WP_013611511.1">
    <property type="nucleotide sequence ID" value="NC_015160.1"/>
</dbReference>
<comment type="subunit">
    <text evidence="3">UreD, UreF and UreG form a complex that acts as a GTP-hydrolysis-dependent molecular chaperone, activating the urease apoprotein by helping to assemble the nickel containing metallocenter of UreC. The UreE protein probably delivers the nickel.</text>
</comment>
<proteinExistence type="inferred from homology"/>
<evidence type="ECO:0000313" key="5">
    <source>
        <dbReference type="Proteomes" id="UP000006657"/>
    </source>
</evidence>
<keyword evidence="1 3" id="KW-0996">Nickel insertion</keyword>
<protein>
    <recommendedName>
        <fullName evidence="3">Urease accessory protein UreF</fullName>
    </recommendedName>
</protein>
<keyword evidence="3" id="KW-0963">Cytoplasm</keyword>
<organism evidence="4 5">
    <name type="scientific">Odoribacter splanchnicus (strain ATCC 29572 / DSM 20712 / CIP 104287 / JCM 15291 / NCTC 10825 / 1651/6)</name>
    <name type="common">Bacteroides splanchnicus</name>
    <dbReference type="NCBI Taxonomy" id="709991"/>
    <lineage>
        <taxon>Bacteria</taxon>
        <taxon>Pseudomonadati</taxon>
        <taxon>Bacteroidota</taxon>
        <taxon>Bacteroidia</taxon>
        <taxon>Bacteroidales</taxon>
        <taxon>Odoribacteraceae</taxon>
        <taxon>Odoribacter</taxon>
    </lineage>
</organism>
<dbReference type="eggNOG" id="COG0830">
    <property type="taxonomic scope" value="Bacteria"/>
</dbReference>
<dbReference type="PaxDb" id="709991-Odosp_1242"/>
<dbReference type="KEGG" id="osp:Odosp_1242"/>
<dbReference type="GeneID" id="61274472"/>
<dbReference type="HAMAP" id="MF_01385">
    <property type="entry name" value="UreF"/>
    <property type="match status" value="1"/>
</dbReference>
<dbReference type="Gene3D" id="1.10.4190.10">
    <property type="entry name" value="Urease accessory protein UreF"/>
    <property type="match status" value="1"/>
</dbReference>
<dbReference type="InterPro" id="IPR038277">
    <property type="entry name" value="UreF_sf"/>
</dbReference>
<dbReference type="EMBL" id="CP002544">
    <property type="protein sequence ID" value="ADY32292.1"/>
    <property type="molecule type" value="Genomic_DNA"/>
</dbReference>
<gene>
    <name evidence="3" type="primary">ureF</name>
    <name evidence="4" type="ordered locus">Odosp_1242</name>
</gene>
<dbReference type="InterPro" id="IPR002639">
    <property type="entry name" value="UreF"/>
</dbReference>
<dbReference type="PANTHER" id="PTHR33620:SF1">
    <property type="entry name" value="UREASE ACCESSORY PROTEIN F"/>
    <property type="match status" value="1"/>
</dbReference>
<keyword evidence="2 3" id="KW-0143">Chaperone</keyword>
<dbReference type="Proteomes" id="UP000006657">
    <property type="component" value="Chromosome"/>
</dbReference>
<evidence type="ECO:0000256" key="3">
    <source>
        <dbReference type="HAMAP-Rule" id="MF_01385"/>
    </source>
</evidence>
<dbReference type="STRING" id="709991.Odosp_1242"/>
<dbReference type="AlphaFoldDB" id="F9ZBI4"/>
<comment type="subcellular location">
    <subcellularLocation>
        <location evidence="3">Cytoplasm</location>
    </subcellularLocation>
</comment>
<reference evidence="4 5" key="1">
    <citation type="journal article" date="2011" name="Stand. Genomic Sci.">
        <title>Complete genome sequence of Odoribacter splanchnicus type strain (1651/6).</title>
        <authorList>
            <consortium name="US DOE Joint Genome Institute (JGI-PGF)"/>
            <person name="Goker M."/>
            <person name="Gronow S."/>
            <person name="Zeytun A."/>
            <person name="Nolan M."/>
            <person name="Lucas S."/>
            <person name="Lapidus A."/>
            <person name="Hammon N."/>
            <person name="Deshpande S."/>
            <person name="Cheng J.F."/>
            <person name="Pitluck S."/>
            <person name="Liolios K."/>
            <person name="Pagani I."/>
            <person name="Ivanova N."/>
            <person name="Mavromatis K."/>
            <person name="Ovchinikova G."/>
            <person name="Pati A."/>
            <person name="Tapia R."/>
            <person name="Han C."/>
            <person name="Goodwin L."/>
            <person name="Chen A."/>
            <person name="Palaniappan K."/>
            <person name="Land M."/>
            <person name="Hauser L."/>
            <person name="Jeffries C.D."/>
            <person name="Brambilla E.M."/>
            <person name="Rohde M."/>
            <person name="Detter J.C."/>
            <person name="Woyke T."/>
            <person name="Bristow J."/>
            <person name="Markowitz V."/>
            <person name="Hugenholtz P."/>
            <person name="Eisen J.A."/>
            <person name="Kyrpides N.C."/>
            <person name="Klenk H.P."/>
        </authorList>
    </citation>
    <scope>NUCLEOTIDE SEQUENCE [LARGE SCALE GENOMIC DNA]</scope>
    <source>
        <strain evidence="5">ATCC 29572 / DSM 20712 / JCM 15291 / NCTC 10825 / 1651/6</strain>
    </source>
</reference>
<comment type="similarity">
    <text evidence="3">Belongs to the UreF family.</text>
</comment>
<keyword evidence="5" id="KW-1185">Reference proteome</keyword>
<dbReference type="GO" id="GO:0016151">
    <property type="term" value="F:nickel cation binding"/>
    <property type="evidence" value="ECO:0007669"/>
    <property type="project" value="UniProtKB-UniRule"/>
</dbReference>
<evidence type="ECO:0000256" key="1">
    <source>
        <dbReference type="ARBA" id="ARBA00022988"/>
    </source>
</evidence>
<dbReference type="HOGENOM" id="CLU_049215_4_0_10"/>
<evidence type="ECO:0000256" key="2">
    <source>
        <dbReference type="ARBA" id="ARBA00023186"/>
    </source>
</evidence>